<evidence type="ECO:0000313" key="2">
    <source>
        <dbReference type="EMBL" id="SIO07685.1"/>
    </source>
</evidence>
<evidence type="ECO:0000313" key="3">
    <source>
        <dbReference type="Proteomes" id="UP000185192"/>
    </source>
</evidence>
<name>A0A1N6GJH8_9SPHN</name>
<dbReference type="Proteomes" id="UP000185192">
    <property type="component" value="Unassembled WGS sequence"/>
</dbReference>
<sequence length="102" mass="11156">MMGKNLLVPLFAAFGLATISAPASAGQASNEQNAARAQMLAGKVQSIRSIENRVLPKMSGSQYIGPEYDAASQVYRLKFIREGRVIFVDVDARTGSILRRRR</sequence>
<feature type="chain" id="PRO_5012161583" description="Peptidase propeptide and YPEB domain-containing protein" evidence="1">
    <location>
        <begin position="26"/>
        <end position="102"/>
    </location>
</feature>
<reference evidence="3" key="1">
    <citation type="submission" date="2016-11" db="EMBL/GenBank/DDBJ databases">
        <authorList>
            <person name="Varghese N."/>
            <person name="Submissions S."/>
        </authorList>
    </citation>
    <scope>NUCLEOTIDE SEQUENCE [LARGE SCALE GENOMIC DNA]</scope>
    <source>
        <strain evidence="3">DSM 22363</strain>
    </source>
</reference>
<evidence type="ECO:0000256" key="1">
    <source>
        <dbReference type="SAM" id="SignalP"/>
    </source>
</evidence>
<keyword evidence="3" id="KW-1185">Reference proteome</keyword>
<dbReference type="AlphaFoldDB" id="A0A1N6GJH8"/>
<dbReference type="RefSeq" id="WP_239447441.1">
    <property type="nucleotide sequence ID" value="NZ_FSQW01000002.1"/>
</dbReference>
<gene>
    <name evidence="2" type="ORF">SAMN02745824_2860</name>
</gene>
<dbReference type="EMBL" id="FSQW01000002">
    <property type="protein sequence ID" value="SIO07685.1"/>
    <property type="molecule type" value="Genomic_DNA"/>
</dbReference>
<protein>
    <recommendedName>
        <fullName evidence="4">Peptidase propeptide and YPEB domain-containing protein</fullName>
    </recommendedName>
</protein>
<organism evidence="2 3">
    <name type="scientific">Parasphingorhabdus marina DSM 22363</name>
    <dbReference type="NCBI Taxonomy" id="1123272"/>
    <lineage>
        <taxon>Bacteria</taxon>
        <taxon>Pseudomonadati</taxon>
        <taxon>Pseudomonadota</taxon>
        <taxon>Alphaproteobacteria</taxon>
        <taxon>Sphingomonadales</taxon>
        <taxon>Sphingomonadaceae</taxon>
        <taxon>Parasphingorhabdus</taxon>
    </lineage>
</organism>
<accession>A0A1N6GJH8</accession>
<feature type="signal peptide" evidence="1">
    <location>
        <begin position="1"/>
        <end position="25"/>
    </location>
</feature>
<proteinExistence type="predicted"/>
<dbReference type="STRING" id="1123272.SAMN02745824_2860"/>
<keyword evidence="1" id="KW-0732">Signal</keyword>
<evidence type="ECO:0008006" key="4">
    <source>
        <dbReference type="Google" id="ProtNLM"/>
    </source>
</evidence>